<comment type="caution">
    <text evidence="1">The sequence shown here is derived from an EMBL/GenBank/DDBJ whole genome shotgun (WGS) entry which is preliminary data.</text>
</comment>
<organism evidence="1 2">
    <name type="scientific">Diversispora epigaea</name>
    <dbReference type="NCBI Taxonomy" id="1348612"/>
    <lineage>
        <taxon>Eukaryota</taxon>
        <taxon>Fungi</taxon>
        <taxon>Fungi incertae sedis</taxon>
        <taxon>Mucoromycota</taxon>
        <taxon>Glomeromycotina</taxon>
        <taxon>Glomeromycetes</taxon>
        <taxon>Diversisporales</taxon>
        <taxon>Diversisporaceae</taxon>
        <taxon>Diversispora</taxon>
    </lineage>
</organism>
<keyword evidence="2" id="KW-1185">Reference proteome</keyword>
<evidence type="ECO:0000313" key="1">
    <source>
        <dbReference type="EMBL" id="RHZ81839.1"/>
    </source>
</evidence>
<reference evidence="1 2" key="1">
    <citation type="submission" date="2018-08" db="EMBL/GenBank/DDBJ databases">
        <title>Genome and evolution of the arbuscular mycorrhizal fungus Diversispora epigaea (formerly Glomus versiforme) and its bacterial endosymbionts.</title>
        <authorList>
            <person name="Sun X."/>
            <person name="Fei Z."/>
            <person name="Harrison M."/>
        </authorList>
    </citation>
    <scope>NUCLEOTIDE SEQUENCE [LARGE SCALE GENOMIC DNA]</scope>
    <source>
        <strain evidence="1 2">IT104</strain>
    </source>
</reference>
<gene>
    <name evidence="1" type="ORF">Glove_117g372</name>
</gene>
<name>A0A397J0M9_9GLOM</name>
<dbReference type="AlphaFoldDB" id="A0A397J0M9"/>
<sequence length="92" mass="10637">MENSYLTNKGNRRIDVDEIYNLINLNDLKIFNSKYQHQNLSHTRTSLDTVAATTTQIHRSSTSSTQLNTGIIPSQMEDKIQKIRYFTARNAF</sequence>
<dbReference type="EMBL" id="PQFF01000109">
    <property type="protein sequence ID" value="RHZ81839.1"/>
    <property type="molecule type" value="Genomic_DNA"/>
</dbReference>
<dbReference type="Proteomes" id="UP000266861">
    <property type="component" value="Unassembled WGS sequence"/>
</dbReference>
<proteinExistence type="predicted"/>
<evidence type="ECO:0000313" key="2">
    <source>
        <dbReference type="Proteomes" id="UP000266861"/>
    </source>
</evidence>
<accession>A0A397J0M9</accession>
<protein>
    <submittedName>
        <fullName evidence="1">Uncharacterized protein</fullName>
    </submittedName>
</protein>